<keyword evidence="4" id="KW-1185">Reference proteome</keyword>
<evidence type="ECO:0000313" key="3">
    <source>
        <dbReference type="EMBL" id="SEP22396.1"/>
    </source>
</evidence>
<dbReference type="Proteomes" id="UP000198847">
    <property type="component" value="Unassembled WGS sequence"/>
</dbReference>
<gene>
    <name evidence="3" type="ORF">SAMN04490178_11412</name>
</gene>
<keyword evidence="2" id="KW-0413">Isomerase</keyword>
<organism evidence="3 4">
    <name type="scientific">Propionispora vibrioides</name>
    <dbReference type="NCBI Taxonomy" id="112903"/>
    <lineage>
        <taxon>Bacteria</taxon>
        <taxon>Bacillati</taxon>
        <taxon>Bacillota</taxon>
        <taxon>Negativicutes</taxon>
        <taxon>Selenomonadales</taxon>
        <taxon>Sporomusaceae</taxon>
        <taxon>Propionispora</taxon>
    </lineage>
</organism>
<dbReference type="Gene3D" id="3.20.20.70">
    <property type="entry name" value="Aldolase class I"/>
    <property type="match status" value="1"/>
</dbReference>
<evidence type="ECO:0000313" key="4">
    <source>
        <dbReference type="Proteomes" id="UP000198847"/>
    </source>
</evidence>
<dbReference type="STRING" id="112903.SAMN04490178_11412"/>
<dbReference type="SUPFAM" id="SSF51366">
    <property type="entry name" value="Ribulose-phoshate binding barrel"/>
    <property type="match status" value="1"/>
</dbReference>
<name>A0A1H8W433_9FIRM</name>
<evidence type="ECO:0000256" key="2">
    <source>
        <dbReference type="ARBA" id="ARBA00023235"/>
    </source>
</evidence>
<dbReference type="GO" id="GO:0046872">
    <property type="term" value="F:metal ion binding"/>
    <property type="evidence" value="ECO:0007669"/>
    <property type="project" value="UniProtKB-KW"/>
</dbReference>
<protein>
    <submittedName>
        <fullName evidence="3">Ribulose-phosphate 3-epimerase</fullName>
    </submittedName>
</protein>
<dbReference type="InterPro" id="IPR000056">
    <property type="entry name" value="Ribul_P_3_epim-like"/>
</dbReference>
<dbReference type="EMBL" id="FODY01000014">
    <property type="protein sequence ID" value="SEP22396.1"/>
    <property type="molecule type" value="Genomic_DNA"/>
</dbReference>
<proteinExistence type="predicted"/>
<dbReference type="GO" id="GO:0005975">
    <property type="term" value="P:carbohydrate metabolic process"/>
    <property type="evidence" value="ECO:0007669"/>
    <property type="project" value="InterPro"/>
</dbReference>
<dbReference type="AlphaFoldDB" id="A0A1H8W433"/>
<evidence type="ECO:0000256" key="1">
    <source>
        <dbReference type="ARBA" id="ARBA00022723"/>
    </source>
</evidence>
<dbReference type="InterPro" id="IPR011060">
    <property type="entry name" value="RibuloseP-bd_barrel"/>
</dbReference>
<dbReference type="GO" id="GO:0016857">
    <property type="term" value="F:racemase and epimerase activity, acting on carbohydrates and derivatives"/>
    <property type="evidence" value="ECO:0007669"/>
    <property type="project" value="InterPro"/>
</dbReference>
<dbReference type="RefSeq" id="WP_245732409.1">
    <property type="nucleotide sequence ID" value="NZ_FODY01000014.1"/>
</dbReference>
<dbReference type="PANTHER" id="PTHR11749">
    <property type="entry name" value="RIBULOSE-5-PHOSPHATE-3-EPIMERASE"/>
    <property type="match status" value="1"/>
</dbReference>
<dbReference type="Pfam" id="PF00834">
    <property type="entry name" value="Ribul_P_3_epim"/>
    <property type="match status" value="1"/>
</dbReference>
<sequence length="241" mass="26628">MGKAEMIKQELVEISPSLICTDLCNVAEEVQQLEALGIRSLHVDLIDGHFSPSMPLGLATVAQLRKRCRMDFDVHVMATDNEFFIRELLAIGVQSITFHYEAAFHVERLLQLIKAAGCQAGIALNPATPLSVLDYVLEHCDYVLLMLISPGYAGNQGEAMVPYALRKIEECRQYIRRSGRATRIMVDGRVSLEAIPAVVAAGADCLVAGSTSLFSRERTRAENYRQMKDKIAQGLAARNFS</sequence>
<dbReference type="NCBIfam" id="NF004076">
    <property type="entry name" value="PRK05581.1-4"/>
    <property type="match status" value="1"/>
</dbReference>
<reference evidence="3 4" key="1">
    <citation type="submission" date="2016-10" db="EMBL/GenBank/DDBJ databases">
        <authorList>
            <person name="de Groot N.N."/>
        </authorList>
    </citation>
    <scope>NUCLEOTIDE SEQUENCE [LARGE SCALE GENOMIC DNA]</scope>
    <source>
        <strain evidence="3 4">DSM 13305</strain>
    </source>
</reference>
<dbReference type="InterPro" id="IPR013785">
    <property type="entry name" value="Aldolase_TIM"/>
</dbReference>
<dbReference type="CDD" id="cd00429">
    <property type="entry name" value="RPE"/>
    <property type="match status" value="1"/>
</dbReference>
<accession>A0A1H8W433</accession>
<keyword evidence="1" id="KW-0479">Metal-binding</keyword>